<feature type="transmembrane region" description="Helical" evidence="6">
    <location>
        <begin position="91"/>
        <end position="109"/>
    </location>
</feature>
<keyword evidence="9" id="KW-0675">Receptor</keyword>
<evidence type="ECO:0000256" key="6">
    <source>
        <dbReference type="SAM" id="Phobius"/>
    </source>
</evidence>
<evidence type="ECO:0000256" key="5">
    <source>
        <dbReference type="SAM" id="MobiDB-lite"/>
    </source>
</evidence>
<dbReference type="EMBL" id="JAPDRK010000004">
    <property type="protein sequence ID" value="KAJ9613386.1"/>
    <property type="molecule type" value="Genomic_DNA"/>
</dbReference>
<comment type="subcellular location">
    <subcellularLocation>
        <location evidence="1">Membrane</location>
        <topology evidence="1">Multi-pass membrane protein</topology>
    </subcellularLocation>
</comment>
<evidence type="ECO:0000313" key="10">
    <source>
        <dbReference type="Proteomes" id="UP001172673"/>
    </source>
</evidence>
<protein>
    <submittedName>
        <fullName evidence="9">G protein-coupled receptor gpr1</fullName>
    </submittedName>
</protein>
<evidence type="ECO:0000256" key="3">
    <source>
        <dbReference type="ARBA" id="ARBA00022989"/>
    </source>
</evidence>
<keyword evidence="2 6" id="KW-0812">Transmembrane</keyword>
<sequence length="523" mass="59247">MRKCFRHRLVLHLIISDTMKAIWYFIFPIVVFARGSVASASKFCQASGFLLSFAIEASDMAILIIALHCTLCILRPQNAVGEGGLHRYRNWIYPFWLVPPLIAASLAFVNNQEAYVTAGTFCYLPKRPFWYRLALSWVPRYVIICVILTMYLSIYIYVHIKFRGFDNLGATDPAYDTEVRRRSAFSARSEKADRRGTDTSNRPARSSALSSSHWQAKYQISQTSPELQPWDNMHFVTTKPLEVSRSEPARENEVRDMEARGSGWSGDTQVLPTNRLGQPMQSDAARLKHEDSPNGSASGSHSCEQPEEATHSLMKKSGKAADSLEDPLKKTRRAIRKQLRYLFIYPLVYIVMWSLPFASHALNYSDYYVQHPVFWLSLVSTIMLSLQAGADSVMFSCSEKPWRRVDASSKFSVPSLHRRSKNLLQRRSIEKGPGSTTEPSAPSHPVKDQNPTWWEAEGRKRNDSVWLGTVSNAFSSLTTRTRSRSPQKRKQNMHSRARSSEQGSAFVPRLEPIIPASPGSTMP</sequence>
<comment type="caution">
    <text evidence="9">The sequence shown here is derived from an EMBL/GenBank/DDBJ whole genome shotgun (WGS) entry which is preliminary data.</text>
</comment>
<dbReference type="Pfam" id="PF11970">
    <property type="entry name" value="GPR_Gpa2_C"/>
    <property type="match status" value="1"/>
</dbReference>
<evidence type="ECO:0000259" key="7">
    <source>
        <dbReference type="Pfam" id="PF11710"/>
    </source>
</evidence>
<feature type="compositionally biased region" description="Polar residues" evidence="5">
    <location>
        <begin position="265"/>
        <end position="281"/>
    </location>
</feature>
<dbReference type="PANTHER" id="PTHR23112">
    <property type="entry name" value="G PROTEIN-COUPLED RECEPTOR 157-RELATED"/>
    <property type="match status" value="1"/>
</dbReference>
<feature type="region of interest" description="Disordered" evidence="5">
    <location>
        <begin position="422"/>
        <end position="453"/>
    </location>
</feature>
<feature type="domain" description="Glucose receptor Git3-like N-terminal" evidence="7">
    <location>
        <begin position="2"/>
        <end position="163"/>
    </location>
</feature>
<evidence type="ECO:0000313" key="9">
    <source>
        <dbReference type="EMBL" id="KAJ9613386.1"/>
    </source>
</evidence>
<dbReference type="InterPro" id="IPR022596">
    <property type="entry name" value="GPR1/2/3_C"/>
</dbReference>
<evidence type="ECO:0000256" key="4">
    <source>
        <dbReference type="ARBA" id="ARBA00023136"/>
    </source>
</evidence>
<dbReference type="GO" id="GO:0004930">
    <property type="term" value="F:G protein-coupled receptor activity"/>
    <property type="evidence" value="ECO:0007669"/>
    <property type="project" value="TreeGrafter"/>
</dbReference>
<organism evidence="9 10">
    <name type="scientific">Cladophialophora chaetospira</name>
    <dbReference type="NCBI Taxonomy" id="386627"/>
    <lineage>
        <taxon>Eukaryota</taxon>
        <taxon>Fungi</taxon>
        <taxon>Dikarya</taxon>
        <taxon>Ascomycota</taxon>
        <taxon>Pezizomycotina</taxon>
        <taxon>Eurotiomycetes</taxon>
        <taxon>Chaetothyriomycetidae</taxon>
        <taxon>Chaetothyriales</taxon>
        <taxon>Herpotrichiellaceae</taxon>
        <taxon>Cladophialophora</taxon>
    </lineage>
</organism>
<feature type="compositionally biased region" description="Basic residues" evidence="5">
    <location>
        <begin position="481"/>
        <end position="497"/>
    </location>
</feature>
<feature type="transmembrane region" description="Helical" evidence="6">
    <location>
        <begin position="49"/>
        <end position="71"/>
    </location>
</feature>
<dbReference type="GO" id="GO:0005886">
    <property type="term" value="C:plasma membrane"/>
    <property type="evidence" value="ECO:0007669"/>
    <property type="project" value="TreeGrafter"/>
</dbReference>
<evidence type="ECO:0000259" key="8">
    <source>
        <dbReference type="Pfam" id="PF11970"/>
    </source>
</evidence>
<feature type="region of interest" description="Disordered" evidence="5">
    <location>
        <begin position="477"/>
        <end position="523"/>
    </location>
</feature>
<keyword evidence="10" id="KW-1185">Reference proteome</keyword>
<dbReference type="GO" id="GO:0007189">
    <property type="term" value="P:adenylate cyclase-activating G protein-coupled receptor signaling pathway"/>
    <property type="evidence" value="ECO:0007669"/>
    <property type="project" value="TreeGrafter"/>
</dbReference>
<feature type="compositionally biased region" description="Polar residues" evidence="5">
    <location>
        <begin position="293"/>
        <end position="303"/>
    </location>
</feature>
<evidence type="ECO:0000256" key="1">
    <source>
        <dbReference type="ARBA" id="ARBA00004141"/>
    </source>
</evidence>
<feature type="compositionally biased region" description="Basic and acidic residues" evidence="5">
    <location>
        <begin position="242"/>
        <end position="259"/>
    </location>
</feature>
<dbReference type="InterPro" id="IPR023041">
    <property type="entry name" value="Glucose_rcpt_Git3-like_N"/>
</dbReference>
<feature type="domain" description="G protein-coupled receptor GPR1/2/3 C-terminal" evidence="8">
    <location>
        <begin position="329"/>
        <end position="403"/>
    </location>
</feature>
<feature type="region of interest" description="Disordered" evidence="5">
    <location>
        <begin position="238"/>
        <end position="325"/>
    </location>
</feature>
<proteinExistence type="predicted"/>
<feature type="transmembrane region" description="Helical" evidence="6">
    <location>
        <begin position="339"/>
        <end position="362"/>
    </location>
</feature>
<dbReference type="SUPFAM" id="SSF81321">
    <property type="entry name" value="Family A G protein-coupled receptor-like"/>
    <property type="match status" value="1"/>
</dbReference>
<feature type="region of interest" description="Disordered" evidence="5">
    <location>
        <begin position="186"/>
        <end position="213"/>
    </location>
</feature>
<name>A0AA39CMK8_9EURO</name>
<feature type="compositionally biased region" description="Basic and acidic residues" evidence="5">
    <location>
        <begin position="188"/>
        <end position="197"/>
    </location>
</feature>
<feature type="transmembrane region" description="Helical" evidence="6">
    <location>
        <begin position="129"/>
        <end position="158"/>
    </location>
</feature>
<reference evidence="9" key="1">
    <citation type="submission" date="2022-10" db="EMBL/GenBank/DDBJ databases">
        <title>Culturing micro-colonial fungi from biological soil crusts in the Mojave desert and describing Neophaeococcomyces mojavensis, and introducing the new genera and species Taxawa tesnikishii.</title>
        <authorList>
            <person name="Kurbessoian T."/>
            <person name="Stajich J.E."/>
        </authorList>
    </citation>
    <scope>NUCLEOTIDE SEQUENCE</scope>
    <source>
        <strain evidence="9">TK_41</strain>
    </source>
</reference>
<feature type="transmembrane region" description="Helical" evidence="6">
    <location>
        <begin position="374"/>
        <end position="395"/>
    </location>
</feature>
<dbReference type="Pfam" id="PF11710">
    <property type="entry name" value="Git3"/>
    <property type="match status" value="1"/>
</dbReference>
<dbReference type="Gene3D" id="1.20.1070.10">
    <property type="entry name" value="Rhodopsin 7-helix transmembrane proteins"/>
    <property type="match status" value="1"/>
</dbReference>
<dbReference type="PANTHER" id="PTHR23112:SF37">
    <property type="entry name" value="G PROTEIN-COUPLED RECEPTOR GPR1"/>
    <property type="match status" value="1"/>
</dbReference>
<gene>
    <name evidence="9" type="primary">GPR1_1</name>
    <name evidence="9" type="ORF">H2200_003328</name>
</gene>
<keyword evidence="3 6" id="KW-1133">Transmembrane helix</keyword>
<dbReference type="CDD" id="cd00637">
    <property type="entry name" value="7tm_classA_rhodopsin-like"/>
    <property type="match status" value="1"/>
</dbReference>
<dbReference type="Proteomes" id="UP001172673">
    <property type="component" value="Unassembled WGS sequence"/>
</dbReference>
<feature type="compositionally biased region" description="Polar residues" evidence="5">
    <location>
        <begin position="198"/>
        <end position="213"/>
    </location>
</feature>
<accession>A0AA39CMK8</accession>
<feature type="transmembrane region" description="Helical" evidence="6">
    <location>
        <begin position="21"/>
        <end position="37"/>
    </location>
</feature>
<evidence type="ECO:0000256" key="2">
    <source>
        <dbReference type="ARBA" id="ARBA00022692"/>
    </source>
</evidence>
<keyword evidence="4 6" id="KW-0472">Membrane</keyword>
<dbReference type="AlphaFoldDB" id="A0AA39CMK8"/>